<gene>
    <name evidence="2" type="ORF">G6M86_27535</name>
</gene>
<dbReference type="InterPro" id="IPR005135">
    <property type="entry name" value="Endo/exonuclease/phosphatase"/>
</dbReference>
<reference evidence="2" key="1">
    <citation type="submission" date="2020-02" db="EMBL/GenBank/DDBJ databases">
        <title>Unexpected conservation and global transmission of agrobacterial virulence plasmids.</title>
        <authorList>
            <person name="Weisberg A.J."/>
            <person name="Davis E.W. II"/>
            <person name="Tabima J.R."/>
            <person name="Belcher M.S."/>
            <person name="Miller M."/>
            <person name="Kuo C.-H."/>
            <person name="Loper J.E."/>
            <person name="Grunwald N.J."/>
            <person name="Putnam M.L."/>
            <person name="Chang J.H."/>
        </authorList>
    </citation>
    <scope>NUCLEOTIDE SEQUENCE</scope>
    <source>
        <strain evidence="2">Q15/94</strain>
        <plasmid evidence="2">pQ15_94_2</plasmid>
    </source>
</reference>
<keyword evidence="2" id="KW-0540">Nuclease</keyword>
<dbReference type="Pfam" id="PF03372">
    <property type="entry name" value="Exo_endo_phos"/>
    <property type="match status" value="1"/>
</dbReference>
<dbReference type="RefSeq" id="WP_333722598.1">
    <property type="nucleotide sequence ID" value="NZ_CP049219.1"/>
</dbReference>
<dbReference type="PROSITE" id="PS00726">
    <property type="entry name" value="AP_NUCLEASE_F1_1"/>
    <property type="match status" value="1"/>
</dbReference>
<accession>A0AAJ4N8E2</accession>
<dbReference type="EMBL" id="CP049219">
    <property type="protein sequence ID" value="QTG17048.1"/>
    <property type="molecule type" value="Genomic_DNA"/>
</dbReference>
<dbReference type="AlphaFoldDB" id="A0AAJ4N8E2"/>
<dbReference type="Proteomes" id="UP000663946">
    <property type="component" value="Plasmid pQ15_94_2"/>
</dbReference>
<geneLocation type="plasmid" evidence="2 3">
    <name>pQ15_94_2</name>
</geneLocation>
<dbReference type="Gene3D" id="3.60.10.10">
    <property type="entry name" value="Endonuclease/exonuclease/phosphatase"/>
    <property type="match status" value="1"/>
</dbReference>
<keyword evidence="2" id="KW-0255">Endonuclease</keyword>
<name>A0AAJ4N8E2_AGRTU</name>
<dbReference type="SUPFAM" id="SSF56219">
    <property type="entry name" value="DNase I-like"/>
    <property type="match status" value="1"/>
</dbReference>
<proteinExistence type="predicted"/>
<dbReference type="InterPro" id="IPR020847">
    <property type="entry name" value="AP_endonuclease_F1_BS"/>
</dbReference>
<evidence type="ECO:0000313" key="3">
    <source>
        <dbReference type="Proteomes" id="UP000663946"/>
    </source>
</evidence>
<dbReference type="GO" id="GO:0003677">
    <property type="term" value="F:DNA binding"/>
    <property type="evidence" value="ECO:0007669"/>
    <property type="project" value="InterPro"/>
</dbReference>
<keyword evidence="2" id="KW-0614">Plasmid</keyword>
<evidence type="ECO:0000259" key="1">
    <source>
        <dbReference type="Pfam" id="PF03372"/>
    </source>
</evidence>
<dbReference type="GO" id="GO:0006281">
    <property type="term" value="P:DNA repair"/>
    <property type="evidence" value="ECO:0007669"/>
    <property type="project" value="InterPro"/>
</dbReference>
<dbReference type="InterPro" id="IPR036691">
    <property type="entry name" value="Endo/exonu/phosph_ase_sf"/>
</dbReference>
<protein>
    <submittedName>
        <fullName evidence="2">Endonuclease/exonuclease/phosphatase family protein</fullName>
    </submittedName>
</protein>
<organism evidence="2 3">
    <name type="scientific">Agrobacterium tumefaciens</name>
    <dbReference type="NCBI Taxonomy" id="358"/>
    <lineage>
        <taxon>Bacteria</taxon>
        <taxon>Pseudomonadati</taxon>
        <taxon>Pseudomonadota</taxon>
        <taxon>Alphaproteobacteria</taxon>
        <taxon>Hyphomicrobiales</taxon>
        <taxon>Rhizobiaceae</taxon>
        <taxon>Rhizobium/Agrobacterium group</taxon>
        <taxon>Agrobacterium</taxon>
        <taxon>Agrobacterium tumefaciens complex</taxon>
    </lineage>
</organism>
<dbReference type="GO" id="GO:0004519">
    <property type="term" value="F:endonuclease activity"/>
    <property type="evidence" value="ECO:0007669"/>
    <property type="project" value="UniProtKB-KW"/>
</dbReference>
<sequence length="274" mass="30136">MRVMSYNTLFGGLDGTDDGRYQLQVGIIRKERPDILLLQEAKAFPADGSKRLFETERHLGMRGFVAVAPATGQHTAIFIRPDLRPLHFDVDCQHFHHAAALLKLAVPGDDRVLTVASVHLCPNSPHVRAREASYLYNLADPDGLSLIGGDFNSVSPDDPEPEGLSELPARYRMRYTREDGTADRSTLSALLRAGFIDVGHRLSPSPTPTVPGRGFDNTEFVPFRSDYFLTTATLAGAASAYSVIRNDQTDIASDHYPICADFELGHRHAHAPKS</sequence>
<evidence type="ECO:0000313" key="2">
    <source>
        <dbReference type="EMBL" id="QTG17048.1"/>
    </source>
</evidence>
<feature type="domain" description="Endonuclease/exonuclease/phosphatase" evidence="1">
    <location>
        <begin position="4"/>
        <end position="255"/>
    </location>
</feature>
<keyword evidence="2" id="KW-0378">Hydrolase</keyword>